<feature type="transmembrane region" description="Helical" evidence="1">
    <location>
        <begin position="55"/>
        <end position="78"/>
    </location>
</feature>
<evidence type="ECO:0000256" key="1">
    <source>
        <dbReference type="SAM" id="Phobius"/>
    </source>
</evidence>
<reference evidence="2" key="1">
    <citation type="submission" date="2013-04" db="EMBL/GenBank/DDBJ databases">
        <title>The genome sequencing project of 58 acetic acid bacteria.</title>
        <authorList>
            <person name="Okamoto-Kainuma A."/>
            <person name="Ishikawa M."/>
            <person name="Umino S."/>
            <person name="Koizumi Y."/>
            <person name="Shiwa Y."/>
            <person name="Yoshikawa H."/>
            <person name="Matsutani M."/>
            <person name="Matsushita K."/>
        </authorList>
    </citation>
    <scope>NUCLEOTIDE SEQUENCE</scope>
    <source>
        <strain evidence="2">NBRC 106556</strain>
    </source>
</reference>
<keyword evidence="1" id="KW-0472">Membrane</keyword>
<accession>A0ABQ0QGK9</accession>
<name>A0ABQ0QGK9_9PROT</name>
<dbReference type="InterPro" id="IPR025557">
    <property type="entry name" value="DUF4282"/>
</dbReference>
<dbReference type="RefSeq" id="WP_068171068.1">
    <property type="nucleotide sequence ID" value="NZ_BAQB01000003.1"/>
</dbReference>
<evidence type="ECO:0000313" key="2">
    <source>
        <dbReference type="EMBL" id="GBR44080.1"/>
    </source>
</evidence>
<organism evidence="2 3">
    <name type="scientific">Neokomagataea tanensis NBRC 106556</name>
    <dbReference type="NCBI Taxonomy" id="1223519"/>
    <lineage>
        <taxon>Bacteria</taxon>
        <taxon>Pseudomonadati</taxon>
        <taxon>Pseudomonadota</taxon>
        <taxon>Alphaproteobacteria</taxon>
        <taxon>Acetobacterales</taxon>
        <taxon>Acetobacteraceae</taxon>
        <taxon>Neokomagataea</taxon>
    </lineage>
</organism>
<feature type="transmembrane region" description="Helical" evidence="1">
    <location>
        <begin position="20"/>
        <end position="43"/>
    </location>
</feature>
<evidence type="ECO:0008006" key="4">
    <source>
        <dbReference type="Google" id="ProtNLM"/>
    </source>
</evidence>
<proteinExistence type="predicted"/>
<sequence>MRALLTFDTLITPKFIKFLFYVGVIFCCLSGLVTFASVITAMIGGAEATGRSTILAALLGVFLGLISGTLVTIIGVILTRISSELTLVIFMIRDELAWQREHHRDHITPSGD</sequence>
<keyword evidence="1" id="KW-1133">Transmembrane helix</keyword>
<gene>
    <name evidence="2" type="ORF">AA106556_0305</name>
</gene>
<protein>
    <recommendedName>
        <fullName evidence="4">DUF4282 domain-containing protein</fullName>
    </recommendedName>
</protein>
<evidence type="ECO:0000313" key="3">
    <source>
        <dbReference type="Proteomes" id="UP001062443"/>
    </source>
</evidence>
<keyword evidence="1" id="KW-0812">Transmembrane</keyword>
<dbReference type="Pfam" id="PF14110">
    <property type="entry name" value="DUF4282"/>
    <property type="match status" value="1"/>
</dbReference>
<keyword evidence="3" id="KW-1185">Reference proteome</keyword>
<dbReference type="EMBL" id="BAQB01000003">
    <property type="protein sequence ID" value="GBR44080.1"/>
    <property type="molecule type" value="Genomic_DNA"/>
</dbReference>
<dbReference type="Proteomes" id="UP001062443">
    <property type="component" value="Unassembled WGS sequence"/>
</dbReference>
<comment type="caution">
    <text evidence="2">The sequence shown here is derived from an EMBL/GenBank/DDBJ whole genome shotgun (WGS) entry which is preliminary data.</text>
</comment>